<accession>A0A4W2ELA3</accession>
<keyword evidence="1" id="KW-0472">Membrane</keyword>
<proteinExistence type="predicted"/>
<reference evidence="2 3" key="1">
    <citation type="submission" date="2018-11" db="EMBL/GenBank/DDBJ databases">
        <title>Haplotype-resolved cattle genomes.</title>
        <authorList>
            <person name="Low W.Y."/>
            <person name="Tearle R."/>
            <person name="Bickhart D.M."/>
            <person name="Rosen B.D."/>
            <person name="Koren S."/>
            <person name="Rhie A."/>
            <person name="Hiendleder S."/>
            <person name="Phillippy A.M."/>
            <person name="Smith T.P.L."/>
            <person name="Williams J.L."/>
        </authorList>
    </citation>
    <scope>NUCLEOTIDE SEQUENCE [LARGE SCALE GENOMIC DNA]</scope>
</reference>
<keyword evidence="3" id="KW-1185">Reference proteome</keyword>
<organism evidence="2 3">
    <name type="scientific">Bos indicus x Bos taurus</name>
    <name type="common">Hybrid cattle</name>
    <dbReference type="NCBI Taxonomy" id="30522"/>
    <lineage>
        <taxon>Eukaryota</taxon>
        <taxon>Metazoa</taxon>
        <taxon>Chordata</taxon>
        <taxon>Craniata</taxon>
        <taxon>Vertebrata</taxon>
        <taxon>Euteleostomi</taxon>
        <taxon>Mammalia</taxon>
        <taxon>Eutheria</taxon>
        <taxon>Laurasiatheria</taxon>
        <taxon>Artiodactyla</taxon>
        <taxon>Ruminantia</taxon>
        <taxon>Pecora</taxon>
        <taxon>Bovidae</taxon>
        <taxon>Bovinae</taxon>
        <taxon>Bos</taxon>
    </lineage>
</organism>
<name>A0A4W2ELA3_BOBOX</name>
<dbReference type="Ensembl" id="ENSBIXT00000026409.1">
    <property type="protein sequence ID" value="ENSBIXP00000036295.1"/>
    <property type="gene ID" value="ENSBIXG00000019690.1"/>
</dbReference>
<evidence type="ECO:0000313" key="2">
    <source>
        <dbReference type="Ensembl" id="ENSBIXP00000036295.1"/>
    </source>
</evidence>
<evidence type="ECO:0000313" key="3">
    <source>
        <dbReference type="Proteomes" id="UP000314981"/>
    </source>
</evidence>
<protein>
    <submittedName>
        <fullName evidence="2">Uncharacterized protein</fullName>
    </submittedName>
</protein>
<dbReference type="Proteomes" id="UP000314981">
    <property type="component" value="Chromosome 5"/>
</dbReference>
<reference evidence="2" key="2">
    <citation type="submission" date="2025-08" db="UniProtKB">
        <authorList>
            <consortium name="Ensembl"/>
        </authorList>
    </citation>
    <scope>IDENTIFICATION</scope>
</reference>
<evidence type="ECO:0000256" key="1">
    <source>
        <dbReference type="SAM" id="Phobius"/>
    </source>
</evidence>
<feature type="transmembrane region" description="Helical" evidence="1">
    <location>
        <begin position="109"/>
        <end position="131"/>
    </location>
</feature>
<keyword evidence="1" id="KW-0812">Transmembrane</keyword>
<reference evidence="2" key="3">
    <citation type="submission" date="2025-09" db="UniProtKB">
        <authorList>
            <consortium name="Ensembl"/>
        </authorList>
    </citation>
    <scope>IDENTIFICATION</scope>
</reference>
<sequence>RHREEKVGWRRKRKKVGNSYFPSTRFPSCWKFVDVLQVFGRTAYDHSVVVPTHSGLSGGSRRPVFSGRRSTPVFSGELLNRHGRRLHALRPVCRLRLSSSELWSWTSPFTLKFLLGHSLLSCCLLFLFNLFRISVEVEIRHDLPWVFSGDGATHAQNFPGKHPPHQTH</sequence>
<dbReference type="AlphaFoldDB" id="A0A4W2ELA3"/>
<keyword evidence="1" id="KW-1133">Transmembrane helix</keyword>